<evidence type="ECO:0000313" key="2">
    <source>
        <dbReference type="Proteomes" id="UP000001261"/>
    </source>
</evidence>
<dbReference type="GeneID" id="24164361"/>
<dbReference type="Proteomes" id="UP000001261">
    <property type="component" value="Unassembled WGS sequence"/>
</dbReference>
<sequence length="124" mass="13680">MPPATTFTDASQVNLVVLPGLPPHTGAQALSAHERAWCCKPIQRPVLIAGLDNPNQLTVYTQLHKKILVTQAGVQPSSGQKCFTCKRAQQGYSNIVFTECISTDLGQKYNNCLYYRHLACSFQQ</sequence>
<accession>J3KKE9</accession>
<dbReference type="EMBL" id="GG704911">
    <property type="protein sequence ID" value="EAS36645.3"/>
    <property type="molecule type" value="Genomic_DNA"/>
</dbReference>
<dbReference type="InParanoid" id="J3KKE9"/>
<protein>
    <submittedName>
        <fullName evidence="1">Uncharacterized protein</fullName>
    </submittedName>
</protein>
<dbReference type="OrthoDB" id="4204581at2759"/>
<proteinExistence type="predicted"/>
<dbReference type="VEuPathDB" id="FungiDB:CIMG_12734"/>
<keyword evidence="2" id="KW-1185">Reference proteome</keyword>
<reference evidence="2" key="2">
    <citation type="journal article" date="2010" name="Genome Res.">
        <title>Population genomic sequencing of Coccidioides fungi reveals recent hybridization and transposon control.</title>
        <authorList>
            <person name="Neafsey D.E."/>
            <person name="Barker B.M."/>
            <person name="Sharpton T.J."/>
            <person name="Stajich J.E."/>
            <person name="Park D.J."/>
            <person name="Whiston E."/>
            <person name="Hung C.-Y."/>
            <person name="McMahan C."/>
            <person name="White J."/>
            <person name="Sykes S."/>
            <person name="Heiman D."/>
            <person name="Young S."/>
            <person name="Zeng Q."/>
            <person name="Abouelleil A."/>
            <person name="Aftuck L."/>
            <person name="Bessette D."/>
            <person name="Brown A."/>
            <person name="FitzGerald M."/>
            <person name="Lui A."/>
            <person name="Macdonald J.P."/>
            <person name="Priest M."/>
            <person name="Orbach M.J."/>
            <person name="Galgiani J.N."/>
            <person name="Kirkland T.N."/>
            <person name="Cole G.T."/>
            <person name="Birren B.W."/>
            <person name="Henn M.R."/>
            <person name="Taylor J.W."/>
            <person name="Rounsley S.D."/>
        </authorList>
    </citation>
    <scope>GENOME REANNOTATION</scope>
    <source>
        <strain evidence="2">RS</strain>
    </source>
</reference>
<organism evidence="1 2">
    <name type="scientific">Coccidioides immitis (strain RS)</name>
    <name type="common">Valley fever fungus</name>
    <dbReference type="NCBI Taxonomy" id="246410"/>
    <lineage>
        <taxon>Eukaryota</taxon>
        <taxon>Fungi</taxon>
        <taxon>Dikarya</taxon>
        <taxon>Ascomycota</taxon>
        <taxon>Pezizomycotina</taxon>
        <taxon>Eurotiomycetes</taxon>
        <taxon>Eurotiomycetidae</taxon>
        <taxon>Onygenales</taxon>
        <taxon>Onygenaceae</taxon>
        <taxon>Coccidioides</taxon>
    </lineage>
</organism>
<evidence type="ECO:0000313" key="1">
    <source>
        <dbReference type="EMBL" id="EAS36645.3"/>
    </source>
</evidence>
<dbReference type="OMA" id="YYRHLAC"/>
<gene>
    <name evidence="1" type="ORF">CIMG_12734</name>
</gene>
<dbReference type="RefSeq" id="XP_001248228.2">
    <property type="nucleotide sequence ID" value="XM_001248227.2"/>
</dbReference>
<reference evidence="2" key="1">
    <citation type="journal article" date="2009" name="Genome Res.">
        <title>Comparative genomic analyses of the human fungal pathogens Coccidioides and their relatives.</title>
        <authorList>
            <person name="Sharpton T.J."/>
            <person name="Stajich J.E."/>
            <person name="Rounsley S.D."/>
            <person name="Gardner M.J."/>
            <person name="Wortman J.R."/>
            <person name="Jordar V.S."/>
            <person name="Maiti R."/>
            <person name="Kodira C.D."/>
            <person name="Neafsey D.E."/>
            <person name="Zeng Q."/>
            <person name="Hung C.-Y."/>
            <person name="McMahan C."/>
            <person name="Muszewska A."/>
            <person name="Grynberg M."/>
            <person name="Mandel M.A."/>
            <person name="Kellner E.M."/>
            <person name="Barker B.M."/>
            <person name="Galgiani J.N."/>
            <person name="Orbach M.J."/>
            <person name="Kirkland T.N."/>
            <person name="Cole G.T."/>
            <person name="Henn M.R."/>
            <person name="Birren B.W."/>
            <person name="Taylor J.W."/>
        </authorList>
    </citation>
    <scope>NUCLEOTIDE SEQUENCE [LARGE SCALE GENOMIC DNA]</scope>
    <source>
        <strain evidence="2">RS</strain>
    </source>
</reference>
<dbReference type="KEGG" id="cim:CIMG_12734"/>
<dbReference type="AlphaFoldDB" id="J3KKE9"/>
<name>J3KKE9_COCIM</name>